<gene>
    <name evidence="1" type="primary">Cnig_chr_V.g21969</name>
    <name evidence="1" type="ORF">B9Z55_021969</name>
</gene>
<name>A0A2G5TUD8_9PELO</name>
<sequence>MAAGFSVSEMRELFAQYIVNNENKEPTIYCEWPVRNPYYILHIRFFGKFAKGVVCSKQCIEYDFTNAQQIDPDFY</sequence>
<dbReference type="AlphaFoldDB" id="A0A2G5TUD8"/>
<keyword evidence="2" id="KW-1185">Reference proteome</keyword>
<evidence type="ECO:0000313" key="2">
    <source>
        <dbReference type="Proteomes" id="UP000230233"/>
    </source>
</evidence>
<dbReference type="Proteomes" id="UP000230233">
    <property type="component" value="Chromosome V"/>
</dbReference>
<proteinExistence type="predicted"/>
<evidence type="ECO:0000313" key="1">
    <source>
        <dbReference type="EMBL" id="PIC30873.1"/>
    </source>
</evidence>
<reference evidence="2" key="1">
    <citation type="submission" date="2017-10" db="EMBL/GenBank/DDBJ databases">
        <title>Rapid genome shrinkage in a self-fertile nematode reveals novel sperm competition proteins.</title>
        <authorList>
            <person name="Yin D."/>
            <person name="Schwarz E.M."/>
            <person name="Thomas C.G."/>
            <person name="Felde R.L."/>
            <person name="Korf I.F."/>
            <person name="Cutter A.D."/>
            <person name="Schartner C.M."/>
            <person name="Ralston E.J."/>
            <person name="Meyer B.J."/>
            <person name="Haag E.S."/>
        </authorList>
    </citation>
    <scope>NUCLEOTIDE SEQUENCE [LARGE SCALE GENOMIC DNA]</scope>
    <source>
        <strain evidence="2">JU1422</strain>
    </source>
</reference>
<comment type="caution">
    <text evidence="1">The sequence shown here is derived from an EMBL/GenBank/DDBJ whole genome shotgun (WGS) entry which is preliminary data.</text>
</comment>
<accession>A0A2G5TUD8</accession>
<dbReference type="EMBL" id="PDUG01000005">
    <property type="protein sequence ID" value="PIC30873.1"/>
    <property type="molecule type" value="Genomic_DNA"/>
</dbReference>
<protein>
    <submittedName>
        <fullName evidence="1">Uncharacterized protein</fullName>
    </submittedName>
</protein>
<organism evidence="1 2">
    <name type="scientific">Caenorhabditis nigoni</name>
    <dbReference type="NCBI Taxonomy" id="1611254"/>
    <lineage>
        <taxon>Eukaryota</taxon>
        <taxon>Metazoa</taxon>
        <taxon>Ecdysozoa</taxon>
        <taxon>Nematoda</taxon>
        <taxon>Chromadorea</taxon>
        <taxon>Rhabditida</taxon>
        <taxon>Rhabditina</taxon>
        <taxon>Rhabditomorpha</taxon>
        <taxon>Rhabditoidea</taxon>
        <taxon>Rhabditidae</taxon>
        <taxon>Peloderinae</taxon>
        <taxon>Caenorhabditis</taxon>
    </lineage>
</organism>